<keyword evidence="1" id="KW-1133">Transmembrane helix</keyword>
<dbReference type="Proteomes" id="UP001597094">
    <property type="component" value="Unassembled WGS sequence"/>
</dbReference>
<feature type="transmembrane region" description="Helical" evidence="1">
    <location>
        <begin position="111"/>
        <end position="131"/>
    </location>
</feature>
<proteinExistence type="predicted"/>
<accession>A0ABW3SV37</accession>
<keyword evidence="3" id="KW-1185">Reference proteome</keyword>
<reference evidence="3" key="1">
    <citation type="journal article" date="2019" name="Int. J. Syst. Evol. Microbiol.">
        <title>The Global Catalogue of Microorganisms (GCM) 10K type strain sequencing project: providing services to taxonomists for standard genome sequencing and annotation.</title>
        <authorList>
            <consortium name="The Broad Institute Genomics Platform"/>
            <consortium name="The Broad Institute Genome Sequencing Center for Infectious Disease"/>
            <person name="Wu L."/>
            <person name="Ma J."/>
        </authorList>
    </citation>
    <scope>NUCLEOTIDE SEQUENCE [LARGE SCALE GENOMIC DNA]</scope>
    <source>
        <strain evidence="3">JCM 31319</strain>
    </source>
</reference>
<name>A0ABW3SV37_9BACT</name>
<gene>
    <name evidence="2" type="ORF">ACFQ2O_21375</name>
</gene>
<sequence length="207" mass="22738">MNQQQEQLATLHEIRNIMDRSSRFISLSGLSGISAGATALAGAAVVQWYLGEYQISYRGSSELTLNQNALLFLLAVALGVLVVALGLASFFTIRRARRNNQRIWDSKSQRLLVNLAIPLAAGGVFCAVLLYHSILYLVAPAMLVFYGLALINGSKYTFSDIRNLGICELVLGLVSSFFVGYGLLAWTIGFGVLHMVYGALVYFKYER</sequence>
<feature type="transmembrane region" description="Helical" evidence="1">
    <location>
        <begin position="24"/>
        <end position="50"/>
    </location>
</feature>
<protein>
    <recommendedName>
        <fullName evidence="4">DUF1282 domain-containing protein</fullName>
    </recommendedName>
</protein>
<keyword evidence="1" id="KW-0812">Transmembrane</keyword>
<dbReference type="EMBL" id="JBHTLD010000380">
    <property type="protein sequence ID" value="MFD1188774.1"/>
    <property type="molecule type" value="Genomic_DNA"/>
</dbReference>
<evidence type="ECO:0000313" key="2">
    <source>
        <dbReference type="EMBL" id="MFD1188774.1"/>
    </source>
</evidence>
<dbReference type="RefSeq" id="WP_377532872.1">
    <property type="nucleotide sequence ID" value="NZ_JBHTLD010000380.1"/>
</dbReference>
<comment type="caution">
    <text evidence="2">The sequence shown here is derived from an EMBL/GenBank/DDBJ whole genome shotgun (WGS) entry which is preliminary data.</text>
</comment>
<evidence type="ECO:0000256" key="1">
    <source>
        <dbReference type="SAM" id="Phobius"/>
    </source>
</evidence>
<organism evidence="2 3">
    <name type="scientific">Pontibacter rugosus</name>
    <dbReference type="NCBI Taxonomy" id="1745966"/>
    <lineage>
        <taxon>Bacteria</taxon>
        <taxon>Pseudomonadati</taxon>
        <taxon>Bacteroidota</taxon>
        <taxon>Cytophagia</taxon>
        <taxon>Cytophagales</taxon>
        <taxon>Hymenobacteraceae</taxon>
        <taxon>Pontibacter</taxon>
    </lineage>
</organism>
<keyword evidence="1" id="KW-0472">Membrane</keyword>
<feature type="transmembrane region" description="Helical" evidence="1">
    <location>
        <begin position="137"/>
        <end position="154"/>
    </location>
</feature>
<evidence type="ECO:0008006" key="4">
    <source>
        <dbReference type="Google" id="ProtNLM"/>
    </source>
</evidence>
<feature type="transmembrane region" description="Helical" evidence="1">
    <location>
        <begin position="70"/>
        <end position="91"/>
    </location>
</feature>
<evidence type="ECO:0000313" key="3">
    <source>
        <dbReference type="Proteomes" id="UP001597094"/>
    </source>
</evidence>